<keyword evidence="2" id="KW-0378">Hydrolase</keyword>
<name>A0A160T9Y6_9CHLR</name>
<dbReference type="InterPro" id="IPR029069">
    <property type="entry name" value="HotDog_dom_sf"/>
</dbReference>
<dbReference type="PANTHER" id="PTHR31793:SF27">
    <property type="entry name" value="NOVEL THIOESTERASE SUPERFAMILY DOMAIN AND SAPOSIN A-TYPE DOMAIN CONTAINING PROTEIN (0610012H03RIK)"/>
    <property type="match status" value="1"/>
</dbReference>
<dbReference type="OrthoDB" id="9801517at2"/>
<evidence type="ECO:0000256" key="1">
    <source>
        <dbReference type="ARBA" id="ARBA00005953"/>
    </source>
</evidence>
<gene>
    <name evidence="3" type="ORF">CFX0092_B0581</name>
</gene>
<dbReference type="CDD" id="cd00586">
    <property type="entry name" value="4HBT"/>
    <property type="match status" value="2"/>
</dbReference>
<dbReference type="Pfam" id="PF13279">
    <property type="entry name" value="4HBT_2"/>
    <property type="match status" value="2"/>
</dbReference>
<dbReference type="PANTHER" id="PTHR31793">
    <property type="entry name" value="4-HYDROXYBENZOYL-COA THIOESTERASE FAMILY MEMBER"/>
    <property type="match status" value="1"/>
</dbReference>
<dbReference type="InterPro" id="IPR050563">
    <property type="entry name" value="4-hydroxybenzoyl-CoA_TE"/>
</dbReference>
<dbReference type="NCBIfam" id="TIGR00051">
    <property type="entry name" value="YbgC/FadM family acyl-CoA thioesterase"/>
    <property type="match status" value="1"/>
</dbReference>
<evidence type="ECO:0008006" key="5">
    <source>
        <dbReference type="Google" id="ProtNLM"/>
    </source>
</evidence>
<dbReference type="Proteomes" id="UP000215027">
    <property type="component" value="Chromosome II"/>
</dbReference>
<dbReference type="Gene3D" id="3.10.129.10">
    <property type="entry name" value="Hotdog Thioesterase"/>
    <property type="match status" value="2"/>
</dbReference>
<dbReference type="SUPFAM" id="SSF54637">
    <property type="entry name" value="Thioesterase/thiol ester dehydrase-isomerase"/>
    <property type="match status" value="2"/>
</dbReference>
<dbReference type="GO" id="GO:0047617">
    <property type="term" value="F:fatty acyl-CoA hydrolase activity"/>
    <property type="evidence" value="ECO:0007669"/>
    <property type="project" value="TreeGrafter"/>
</dbReference>
<dbReference type="RefSeq" id="WP_095045433.1">
    <property type="nucleotide sequence ID" value="NZ_LN890656.1"/>
</dbReference>
<evidence type="ECO:0000313" key="3">
    <source>
        <dbReference type="EMBL" id="CUS06115.1"/>
    </source>
</evidence>
<dbReference type="EMBL" id="LN890656">
    <property type="protein sequence ID" value="CUS06115.1"/>
    <property type="molecule type" value="Genomic_DNA"/>
</dbReference>
<sequence>MPDNNQIDAPGSPAVLERAFRMRLYECDAYGHVNHANYLRYMQEAALDASAAVGYDVARYNQMGRLWLIRETDITYLRPLVYGDTVIVRTWVGDFRRVRSRRMYELRLAGSDEPVATGTTEWVFLDTATLRPATPPPAMVAAFYHPATIPGQRREPFPTAPPPPPGVYRARRRVEWRDVDPAGHVNNANYLAYIEECNVSAAEAFGGSMAHIMARGVAIVARRYRIEYRAPALLNDELEITSYLSDLRRATAIRHNEIRRVGDGALLARAHALWVFVDLATGRPVRVPGEFIESFRPNVAE</sequence>
<dbReference type="InterPro" id="IPR006684">
    <property type="entry name" value="YbgC/YbaW"/>
</dbReference>
<organism evidence="3 4">
    <name type="scientific">Candidatus Promineifilum breve</name>
    <dbReference type="NCBI Taxonomy" id="1806508"/>
    <lineage>
        <taxon>Bacteria</taxon>
        <taxon>Bacillati</taxon>
        <taxon>Chloroflexota</taxon>
        <taxon>Ardenticatenia</taxon>
        <taxon>Candidatus Promineifilales</taxon>
        <taxon>Candidatus Promineifilaceae</taxon>
        <taxon>Candidatus Promineifilum</taxon>
    </lineage>
</organism>
<evidence type="ECO:0000256" key="2">
    <source>
        <dbReference type="ARBA" id="ARBA00022801"/>
    </source>
</evidence>
<dbReference type="AlphaFoldDB" id="A0A160T9Y6"/>
<dbReference type="KEGG" id="pbf:CFX0092_B0581"/>
<protein>
    <recommendedName>
        <fullName evidence="5">Acyl-CoA thioesterase</fullName>
    </recommendedName>
</protein>
<comment type="similarity">
    <text evidence="1">Belongs to the 4-hydroxybenzoyl-CoA thioesterase family.</text>
</comment>
<reference evidence="3" key="1">
    <citation type="submission" date="2016-01" db="EMBL/GenBank/DDBJ databases">
        <authorList>
            <person name="Mcilroy J.S."/>
            <person name="Karst M S."/>
            <person name="Albertsen M."/>
        </authorList>
    </citation>
    <scope>NUCLEOTIDE SEQUENCE</scope>
    <source>
        <strain evidence="3">Cfx-K</strain>
    </source>
</reference>
<proteinExistence type="inferred from homology"/>
<accession>A0A160T9Y6</accession>
<keyword evidence="4" id="KW-1185">Reference proteome</keyword>
<evidence type="ECO:0000313" key="4">
    <source>
        <dbReference type="Proteomes" id="UP000215027"/>
    </source>
</evidence>